<dbReference type="PROSITE" id="PS51155">
    <property type="entry name" value="CHIT_BIND_RR_2"/>
    <property type="match status" value="3"/>
</dbReference>
<feature type="compositionally biased region" description="Low complexity" evidence="2">
    <location>
        <begin position="477"/>
        <end position="490"/>
    </location>
</feature>
<dbReference type="GeneID" id="112689212"/>
<protein>
    <submittedName>
        <fullName evidence="6">Uncharacterized protein LOC112689212</fullName>
    </submittedName>
</protein>
<feature type="region of interest" description="Disordered" evidence="2">
    <location>
        <begin position="436"/>
        <end position="532"/>
    </location>
</feature>
<evidence type="ECO:0000256" key="2">
    <source>
        <dbReference type="SAM" id="MobiDB-lite"/>
    </source>
</evidence>
<dbReference type="InterPro" id="IPR050468">
    <property type="entry name" value="Cuticle_Struct_Prot"/>
</dbReference>
<feature type="compositionally biased region" description="Gly residues" evidence="2">
    <location>
        <begin position="371"/>
        <end position="385"/>
    </location>
</feature>
<gene>
    <name evidence="6" type="primary">LOC112689212</name>
    <name evidence="4" type="ORF">g.4923</name>
</gene>
<feature type="compositionally biased region" description="Basic and acidic residues" evidence="2">
    <location>
        <begin position="31"/>
        <end position="51"/>
    </location>
</feature>
<feature type="signal peptide" evidence="3">
    <location>
        <begin position="1"/>
        <end position="25"/>
    </location>
</feature>
<sequence>MVLQLRGRCVLTAAVMMAAITCAAGAGQPDDAPRSAVDKRQAPAEGDYADRSSDGSYAFRYADRNQFHSAAASKDNVVSGRFGSRSPETGLIVQTSYSAGPRGFRARGPDIARQTDLSQIRLPYSPPIPTDSSKYDPAYDRYHDPNEDPSYKFAVRTPTHSKSETADSRGHVEGAYSYLDDVGKRHDVQYEAGAGTGFHIKSAHPDSDTFRGVFYSGPPGKPGGRPRGHSSVVLGKDGSYGFTASGPDQRRSEVSDSSGRVQGSYTYVDDKGVQRTVQYVAGPEIGYRVVNNAAAGGAAAIAAVSVPTLLPGGNVVSLPPALLIPSSSTPLSPAAFEQDLFGPAASSTPAAPLHQQSDRRRPKPIQSSISIGGGGADGVVGGGASDGFLSPDSTLPLGSAFPEDDPSLPPKKWPTVYKTKDEESFFQSFDKFNKRWEQQHQKQQHDPKKGFAVPDSSSSSYGAQPTLRPSTSRPAVTDSSSYDYHSSSTSRPTVPDTVYGQPARPIVVDEKYGQYGGTDYQKPSKDHSEYSGHEDHGFNRFPAGTIVKAHVHSLDILPFGYRVPSPSYVFEKQFGNDYQNAIKK</sequence>
<keyword evidence="1" id="KW-0193">Cuticle</keyword>
<evidence type="ECO:0000313" key="5">
    <source>
        <dbReference type="Proteomes" id="UP000694846"/>
    </source>
</evidence>
<feature type="region of interest" description="Disordered" evidence="2">
    <location>
        <begin position="342"/>
        <end position="415"/>
    </location>
</feature>
<proteinExistence type="predicted"/>
<evidence type="ECO:0000313" key="6">
    <source>
        <dbReference type="RefSeq" id="XP_025418581.1"/>
    </source>
</evidence>
<dbReference type="AlphaFoldDB" id="A0A2S2R507"/>
<dbReference type="OrthoDB" id="8196648at2759"/>
<dbReference type="EMBL" id="GGMS01015906">
    <property type="protein sequence ID" value="MBY85109.1"/>
    <property type="molecule type" value="Transcribed_RNA"/>
</dbReference>
<feature type="compositionally biased region" description="Basic and acidic residues" evidence="2">
    <location>
        <begin position="436"/>
        <end position="449"/>
    </location>
</feature>
<feature type="region of interest" description="Disordered" evidence="2">
    <location>
        <begin position="25"/>
        <end position="51"/>
    </location>
</feature>
<feature type="compositionally biased region" description="Basic and acidic residues" evidence="2">
    <location>
        <begin position="522"/>
        <end position="532"/>
    </location>
</feature>
<dbReference type="PANTHER" id="PTHR10380:SF235">
    <property type="entry name" value="CUTICULAR PROTEIN 73D, ISOFORM B"/>
    <property type="match status" value="1"/>
</dbReference>
<feature type="region of interest" description="Disordered" evidence="2">
    <location>
        <begin position="237"/>
        <end position="263"/>
    </location>
</feature>
<dbReference type="RefSeq" id="XP_025418581.1">
    <property type="nucleotide sequence ID" value="XM_025562796.1"/>
</dbReference>
<dbReference type="Pfam" id="PF00379">
    <property type="entry name" value="Chitin_bind_4"/>
    <property type="match status" value="3"/>
</dbReference>
<name>A0A2S2R507_9HEMI</name>
<dbReference type="GO" id="GO:0062129">
    <property type="term" value="C:chitin-based extracellular matrix"/>
    <property type="evidence" value="ECO:0007669"/>
    <property type="project" value="TreeGrafter"/>
</dbReference>
<dbReference type="Proteomes" id="UP000694846">
    <property type="component" value="Unplaced"/>
</dbReference>
<evidence type="ECO:0000313" key="4">
    <source>
        <dbReference type="EMBL" id="MBY85109.1"/>
    </source>
</evidence>
<feature type="compositionally biased region" description="Polar residues" evidence="2">
    <location>
        <begin position="455"/>
        <end position="474"/>
    </location>
</feature>
<feature type="chain" id="PRO_5044579356" evidence="3">
    <location>
        <begin position="26"/>
        <end position="584"/>
    </location>
</feature>
<reference evidence="6" key="2">
    <citation type="submission" date="2025-04" db="UniProtKB">
        <authorList>
            <consortium name="RefSeq"/>
        </authorList>
    </citation>
    <scope>IDENTIFICATION</scope>
    <source>
        <tissue evidence="6">Whole body</tissue>
    </source>
</reference>
<keyword evidence="3" id="KW-0732">Signal</keyword>
<dbReference type="GO" id="GO:0008010">
    <property type="term" value="F:structural constituent of chitin-based larval cuticle"/>
    <property type="evidence" value="ECO:0007669"/>
    <property type="project" value="TreeGrafter"/>
</dbReference>
<dbReference type="PANTHER" id="PTHR10380">
    <property type="entry name" value="CUTICLE PROTEIN"/>
    <property type="match status" value="1"/>
</dbReference>
<organism evidence="4">
    <name type="scientific">Sipha flava</name>
    <name type="common">yellow sugarcane aphid</name>
    <dbReference type="NCBI Taxonomy" id="143950"/>
    <lineage>
        <taxon>Eukaryota</taxon>
        <taxon>Metazoa</taxon>
        <taxon>Ecdysozoa</taxon>
        <taxon>Arthropoda</taxon>
        <taxon>Hexapoda</taxon>
        <taxon>Insecta</taxon>
        <taxon>Pterygota</taxon>
        <taxon>Neoptera</taxon>
        <taxon>Paraneoptera</taxon>
        <taxon>Hemiptera</taxon>
        <taxon>Sternorrhyncha</taxon>
        <taxon>Aphidomorpha</taxon>
        <taxon>Aphidoidea</taxon>
        <taxon>Aphididae</taxon>
        <taxon>Sipha</taxon>
    </lineage>
</organism>
<keyword evidence="5" id="KW-1185">Reference proteome</keyword>
<accession>A0A2S2R507</accession>
<reference evidence="4" key="1">
    <citation type="submission" date="2018-04" db="EMBL/GenBank/DDBJ databases">
        <title>Transcriptome assembly of Sipha flava.</title>
        <authorList>
            <person name="Scully E.D."/>
            <person name="Geib S.M."/>
            <person name="Palmer N.A."/>
            <person name="Koch K."/>
            <person name="Bradshaw J."/>
            <person name="Heng-Moss T."/>
            <person name="Sarath G."/>
        </authorList>
    </citation>
    <scope>NUCLEOTIDE SEQUENCE</scope>
</reference>
<dbReference type="CTD" id="39897"/>
<evidence type="ECO:0000256" key="3">
    <source>
        <dbReference type="SAM" id="SignalP"/>
    </source>
</evidence>
<dbReference type="InterPro" id="IPR000618">
    <property type="entry name" value="Insect_cuticle"/>
</dbReference>
<evidence type="ECO:0000256" key="1">
    <source>
        <dbReference type="PROSITE-ProRule" id="PRU00497"/>
    </source>
</evidence>